<gene>
    <name evidence="2" type="ORF">NQ315_004715</name>
</gene>
<accession>A0AAV8W3S1</accession>
<keyword evidence="3" id="KW-1185">Reference proteome</keyword>
<evidence type="ECO:0000256" key="1">
    <source>
        <dbReference type="SAM" id="Coils"/>
    </source>
</evidence>
<organism evidence="2 3">
    <name type="scientific">Exocentrus adspersus</name>
    <dbReference type="NCBI Taxonomy" id="1586481"/>
    <lineage>
        <taxon>Eukaryota</taxon>
        <taxon>Metazoa</taxon>
        <taxon>Ecdysozoa</taxon>
        <taxon>Arthropoda</taxon>
        <taxon>Hexapoda</taxon>
        <taxon>Insecta</taxon>
        <taxon>Pterygota</taxon>
        <taxon>Neoptera</taxon>
        <taxon>Endopterygota</taxon>
        <taxon>Coleoptera</taxon>
        <taxon>Polyphaga</taxon>
        <taxon>Cucujiformia</taxon>
        <taxon>Chrysomeloidea</taxon>
        <taxon>Cerambycidae</taxon>
        <taxon>Lamiinae</taxon>
        <taxon>Acanthocinini</taxon>
        <taxon>Exocentrus</taxon>
    </lineage>
</organism>
<keyword evidence="1" id="KW-0175">Coiled coil</keyword>
<sequence>MENLRNRKNRIKERYNNHAYEEKFKNVENLETDVMESNNKAQFSYLQAQCLLECTDWKNPKI</sequence>
<name>A0AAV8W3S1_9CUCU</name>
<dbReference type="EMBL" id="JANEYG010000013">
    <property type="protein sequence ID" value="KAJ8920576.1"/>
    <property type="molecule type" value="Genomic_DNA"/>
</dbReference>
<proteinExistence type="predicted"/>
<dbReference type="Proteomes" id="UP001159042">
    <property type="component" value="Unassembled WGS sequence"/>
</dbReference>
<evidence type="ECO:0000313" key="3">
    <source>
        <dbReference type="Proteomes" id="UP001159042"/>
    </source>
</evidence>
<protein>
    <submittedName>
        <fullName evidence="2">Uncharacterized protein</fullName>
    </submittedName>
</protein>
<feature type="coiled-coil region" evidence="1">
    <location>
        <begin position="1"/>
        <end position="40"/>
    </location>
</feature>
<evidence type="ECO:0000313" key="2">
    <source>
        <dbReference type="EMBL" id="KAJ8920576.1"/>
    </source>
</evidence>
<comment type="caution">
    <text evidence="2">The sequence shown here is derived from an EMBL/GenBank/DDBJ whole genome shotgun (WGS) entry which is preliminary data.</text>
</comment>
<reference evidence="2 3" key="1">
    <citation type="journal article" date="2023" name="Insect Mol. Biol.">
        <title>Genome sequencing provides insights into the evolution of gene families encoding plant cell wall-degrading enzymes in longhorned beetles.</title>
        <authorList>
            <person name="Shin N.R."/>
            <person name="Okamura Y."/>
            <person name="Kirsch R."/>
            <person name="Pauchet Y."/>
        </authorList>
    </citation>
    <scope>NUCLEOTIDE SEQUENCE [LARGE SCALE GENOMIC DNA]</scope>
    <source>
        <strain evidence="2">EAD_L_NR</strain>
    </source>
</reference>
<dbReference type="AlphaFoldDB" id="A0AAV8W3S1"/>